<dbReference type="SUPFAM" id="SSF55729">
    <property type="entry name" value="Acyl-CoA N-acyltransferases (Nat)"/>
    <property type="match status" value="1"/>
</dbReference>
<sequence length="174" mass="20658">MTAHHLRICRTDEDFVQFTLFFIRHRKDFSSNFSLSDTLIHTLETIQTSNIQLILDESDRTIGWVIYRYVTADYEPHPQGEIVFIDSVIIAREYRSSRLFVTGLRQLLRHIAAENRHVRTFQFFALQNDRYLTRLYSKFATITGQRDGYHGTENIFSNNFYNVLKYFDISDNLS</sequence>
<comment type="caution">
    <text evidence="1">The sequence shown here is derived from an EMBL/GenBank/DDBJ whole genome shotgun (WGS) entry which is preliminary data.</text>
</comment>
<dbReference type="InterPro" id="IPR016181">
    <property type="entry name" value="Acyl_CoA_acyltransferase"/>
</dbReference>
<keyword evidence="2" id="KW-1185">Reference proteome</keyword>
<dbReference type="Proteomes" id="UP000838686">
    <property type="component" value="Unassembled WGS sequence"/>
</dbReference>
<dbReference type="EMBL" id="CAKMMF010000026">
    <property type="protein sequence ID" value="CAH1216455.1"/>
    <property type="molecule type" value="Genomic_DNA"/>
</dbReference>
<evidence type="ECO:0000313" key="2">
    <source>
        <dbReference type="Proteomes" id="UP000838686"/>
    </source>
</evidence>
<name>A0ABN8GRZ5_9BACL</name>
<organism evidence="1 2">
    <name type="scientific">Paenibacillus plantiphilus</name>
    <dbReference type="NCBI Taxonomy" id="2905650"/>
    <lineage>
        <taxon>Bacteria</taxon>
        <taxon>Bacillati</taxon>
        <taxon>Bacillota</taxon>
        <taxon>Bacilli</taxon>
        <taxon>Bacillales</taxon>
        <taxon>Paenibacillaceae</taxon>
        <taxon>Paenibacillus</taxon>
    </lineage>
</organism>
<accession>A0ABN8GRZ5</accession>
<gene>
    <name evidence="1" type="ORF">PAECIP111893_04128</name>
</gene>
<evidence type="ECO:0008006" key="3">
    <source>
        <dbReference type="Google" id="ProtNLM"/>
    </source>
</evidence>
<protein>
    <recommendedName>
        <fullName evidence="3">N-acetyltransferase domain-containing protein</fullName>
    </recommendedName>
</protein>
<dbReference type="RefSeq" id="WP_236344466.1">
    <property type="nucleotide sequence ID" value="NZ_CAKMMF010000026.1"/>
</dbReference>
<evidence type="ECO:0000313" key="1">
    <source>
        <dbReference type="EMBL" id="CAH1216455.1"/>
    </source>
</evidence>
<proteinExistence type="predicted"/>
<reference evidence="1" key="1">
    <citation type="submission" date="2022-01" db="EMBL/GenBank/DDBJ databases">
        <authorList>
            <person name="Criscuolo A."/>
        </authorList>
    </citation>
    <scope>NUCLEOTIDE SEQUENCE</scope>
    <source>
        <strain evidence="1">CIP111893</strain>
    </source>
</reference>